<dbReference type="SMART" id="SM00409">
    <property type="entry name" value="IG"/>
    <property type="match status" value="3"/>
</dbReference>
<organism evidence="9 10">
    <name type="scientific">Anabarilius grahami</name>
    <name type="common">Kanglang fish</name>
    <name type="synonym">Barilius grahami</name>
    <dbReference type="NCBI Taxonomy" id="495550"/>
    <lineage>
        <taxon>Eukaryota</taxon>
        <taxon>Metazoa</taxon>
        <taxon>Chordata</taxon>
        <taxon>Craniata</taxon>
        <taxon>Vertebrata</taxon>
        <taxon>Euteleostomi</taxon>
        <taxon>Actinopterygii</taxon>
        <taxon>Neopterygii</taxon>
        <taxon>Teleostei</taxon>
        <taxon>Ostariophysi</taxon>
        <taxon>Cypriniformes</taxon>
        <taxon>Xenocyprididae</taxon>
        <taxon>Xenocypridinae</taxon>
        <taxon>Xenocypridinae incertae sedis</taxon>
        <taxon>Anabarilius</taxon>
    </lineage>
</organism>
<comment type="caution">
    <text evidence="9">The sequence shown here is derived from an EMBL/GenBank/DDBJ whole genome shotgun (WGS) entry which is preliminary data.</text>
</comment>
<keyword evidence="2" id="KW-0732">Signal</keyword>
<keyword evidence="5" id="KW-0325">Glycoprotein</keyword>
<dbReference type="InterPro" id="IPR013783">
    <property type="entry name" value="Ig-like_fold"/>
</dbReference>
<dbReference type="GO" id="GO:0050863">
    <property type="term" value="P:regulation of T cell activation"/>
    <property type="evidence" value="ECO:0007669"/>
    <property type="project" value="UniProtKB-ARBA"/>
</dbReference>
<sequence length="440" mass="50152">GDDVVLSCHLNPAISAASMEIMWWNKANLVCHYKDGQMTMSKDFEGRVSLSLEDLQNGNVFLTLRDVRRSHMGHYICEVIHEWRAIKEYFFLYTNCLSEDFSLVIPVFAAPGSDVILPVHLSPETSGVSMTVRWFRETELIYQYMNGQEKTNDNYEKRLSLSIQELERGNLSLTLRNFQPSDSGKYTCRVIHDGCLQTVHLQVRVAGESRGQHTTDGNTDTEQDLLTLETQDLPTELPSAMSSSRARTQGQENPRATMQTQERRHTEQERTSQTGTEDISLVVPNGIVSADPGSDVILPVHLSPETSAVSMTVRWFRETELIYQYKNRQEKTNDNYEKRVSLSIQELERGNLSLTLRNFEPSDSGKYTCKVFHDGCLQTGIVQLQEIQKCDEARLRNLHTVLRQVRDDILQEKVQLLTRSLGLLQETLNQGSAFGKSERQ</sequence>
<feature type="compositionally biased region" description="Basic and acidic residues" evidence="7">
    <location>
        <begin position="261"/>
        <end position="270"/>
    </location>
</feature>
<dbReference type="InterPro" id="IPR007110">
    <property type="entry name" value="Ig-like_dom"/>
</dbReference>
<feature type="domain" description="Ig-like" evidence="8">
    <location>
        <begin position="112"/>
        <end position="206"/>
    </location>
</feature>
<keyword evidence="10" id="KW-1185">Reference proteome</keyword>
<dbReference type="PANTHER" id="PTHR24100:SF130">
    <property type="entry name" value="BUTYROPHILIN-LIKE PROTEIN 9"/>
    <property type="match status" value="1"/>
</dbReference>
<evidence type="ECO:0000256" key="3">
    <source>
        <dbReference type="ARBA" id="ARBA00023136"/>
    </source>
</evidence>
<evidence type="ECO:0000256" key="1">
    <source>
        <dbReference type="ARBA" id="ARBA00004370"/>
    </source>
</evidence>
<gene>
    <name evidence="9" type="ORF">DPX16_4456</name>
</gene>
<dbReference type="SUPFAM" id="SSF48726">
    <property type="entry name" value="Immunoglobulin"/>
    <property type="match status" value="3"/>
</dbReference>
<evidence type="ECO:0000259" key="8">
    <source>
        <dbReference type="PROSITE" id="PS50835"/>
    </source>
</evidence>
<dbReference type="GO" id="GO:0009897">
    <property type="term" value="C:external side of plasma membrane"/>
    <property type="evidence" value="ECO:0007669"/>
    <property type="project" value="TreeGrafter"/>
</dbReference>
<dbReference type="AlphaFoldDB" id="A0A3N0XGA9"/>
<dbReference type="GO" id="GO:0001817">
    <property type="term" value="P:regulation of cytokine production"/>
    <property type="evidence" value="ECO:0007669"/>
    <property type="project" value="TreeGrafter"/>
</dbReference>
<dbReference type="FunFam" id="2.60.40.10:FF:000142">
    <property type="entry name" value="V-set domain-containing T-cell activation inhibitor 1"/>
    <property type="match status" value="2"/>
</dbReference>
<dbReference type="Pfam" id="PF07686">
    <property type="entry name" value="V-set"/>
    <property type="match status" value="3"/>
</dbReference>
<evidence type="ECO:0000256" key="7">
    <source>
        <dbReference type="SAM" id="MobiDB-lite"/>
    </source>
</evidence>
<evidence type="ECO:0000256" key="5">
    <source>
        <dbReference type="ARBA" id="ARBA00023180"/>
    </source>
</evidence>
<feature type="domain" description="Ig-like" evidence="8">
    <location>
        <begin position="1"/>
        <end position="81"/>
    </location>
</feature>
<dbReference type="InterPro" id="IPR003006">
    <property type="entry name" value="Ig/MHC_CS"/>
</dbReference>
<evidence type="ECO:0000256" key="2">
    <source>
        <dbReference type="ARBA" id="ARBA00022729"/>
    </source>
</evidence>
<evidence type="ECO:0000313" key="10">
    <source>
        <dbReference type="Proteomes" id="UP000281406"/>
    </source>
</evidence>
<dbReference type="InterPro" id="IPR013106">
    <property type="entry name" value="Ig_V-set"/>
</dbReference>
<dbReference type="InterPro" id="IPR003599">
    <property type="entry name" value="Ig_sub"/>
</dbReference>
<feature type="domain" description="Ig-like" evidence="8">
    <location>
        <begin position="254"/>
        <end position="388"/>
    </location>
</feature>
<feature type="compositionally biased region" description="Polar residues" evidence="7">
    <location>
        <begin position="240"/>
        <end position="260"/>
    </location>
</feature>
<evidence type="ECO:0000256" key="6">
    <source>
        <dbReference type="ARBA" id="ARBA00023319"/>
    </source>
</evidence>
<dbReference type="Gene3D" id="2.60.40.10">
    <property type="entry name" value="Immunoglobulins"/>
    <property type="match status" value="3"/>
</dbReference>
<accession>A0A3N0XGA9</accession>
<keyword evidence="3" id="KW-0472">Membrane</keyword>
<comment type="subcellular location">
    <subcellularLocation>
        <location evidence="1">Membrane</location>
    </subcellularLocation>
</comment>
<dbReference type="PROSITE" id="PS50835">
    <property type="entry name" value="IG_LIKE"/>
    <property type="match status" value="3"/>
</dbReference>
<reference evidence="9 10" key="1">
    <citation type="submission" date="2018-10" db="EMBL/GenBank/DDBJ databases">
        <title>Genome assembly for a Yunnan-Guizhou Plateau 3E fish, Anabarilius grahami (Regan), and its evolutionary and genetic applications.</title>
        <authorList>
            <person name="Jiang W."/>
        </authorList>
    </citation>
    <scope>NUCLEOTIDE SEQUENCE [LARGE SCALE GENOMIC DNA]</scope>
    <source>
        <strain evidence="9">AG-KIZ</strain>
        <tissue evidence="9">Muscle</tissue>
    </source>
</reference>
<dbReference type="OrthoDB" id="9898017at2759"/>
<dbReference type="GO" id="GO:0005102">
    <property type="term" value="F:signaling receptor binding"/>
    <property type="evidence" value="ECO:0007669"/>
    <property type="project" value="TreeGrafter"/>
</dbReference>
<keyword evidence="4" id="KW-1015">Disulfide bond</keyword>
<dbReference type="InterPro" id="IPR050504">
    <property type="entry name" value="IgSF_BTN/MOG"/>
</dbReference>
<feature type="non-terminal residue" evidence="9">
    <location>
        <position position="1"/>
    </location>
</feature>
<dbReference type="PROSITE" id="PS00290">
    <property type="entry name" value="IG_MHC"/>
    <property type="match status" value="2"/>
</dbReference>
<dbReference type="InterPro" id="IPR036179">
    <property type="entry name" value="Ig-like_dom_sf"/>
</dbReference>
<dbReference type="SMART" id="SM00406">
    <property type="entry name" value="IGv"/>
    <property type="match status" value="3"/>
</dbReference>
<dbReference type="EMBL" id="RJVU01075378">
    <property type="protein sequence ID" value="ROI16422.1"/>
    <property type="molecule type" value="Genomic_DNA"/>
</dbReference>
<name>A0A3N0XGA9_ANAGA</name>
<dbReference type="Proteomes" id="UP000281406">
    <property type="component" value="Unassembled WGS sequence"/>
</dbReference>
<feature type="region of interest" description="Disordered" evidence="7">
    <location>
        <begin position="234"/>
        <end position="277"/>
    </location>
</feature>
<protein>
    <submittedName>
        <fullName evidence="9">Butyrophilin-like protein 2</fullName>
    </submittedName>
</protein>
<proteinExistence type="predicted"/>
<keyword evidence="6" id="KW-0393">Immunoglobulin domain</keyword>
<dbReference type="PANTHER" id="PTHR24100">
    <property type="entry name" value="BUTYROPHILIN"/>
    <property type="match status" value="1"/>
</dbReference>
<evidence type="ECO:0000313" key="9">
    <source>
        <dbReference type="EMBL" id="ROI16422.1"/>
    </source>
</evidence>
<dbReference type="GO" id="GO:0050852">
    <property type="term" value="P:T cell receptor signaling pathway"/>
    <property type="evidence" value="ECO:0007669"/>
    <property type="project" value="TreeGrafter"/>
</dbReference>
<dbReference type="GO" id="GO:1903037">
    <property type="term" value="P:regulation of leukocyte cell-cell adhesion"/>
    <property type="evidence" value="ECO:0007669"/>
    <property type="project" value="UniProtKB-ARBA"/>
</dbReference>
<evidence type="ECO:0000256" key="4">
    <source>
        <dbReference type="ARBA" id="ARBA00023157"/>
    </source>
</evidence>